<evidence type="ECO:0000259" key="3">
    <source>
        <dbReference type="PROSITE" id="PS51371"/>
    </source>
</evidence>
<sequence>MKHKEPVSRIMTQNVVVIKQNAKLPEADKLFKEHKIRHAPVVKNKKIVGMLSLTDLSRISFADNYDDNESIDDSIYSMLSVGQIMASHPVIVSSETIIKDVASLLINKEFHALPVVDNDELVGIVTTTDLLKYLVDRC</sequence>
<dbReference type="PANTHER" id="PTHR48108:SF35">
    <property type="entry name" value="ZINC METALLOPROTEASE MJ0392"/>
    <property type="match status" value="1"/>
</dbReference>
<dbReference type="CDD" id="cd04584">
    <property type="entry name" value="CBS_pair_AcuB_like"/>
    <property type="match status" value="1"/>
</dbReference>
<dbReference type="Proteomes" id="UP000623301">
    <property type="component" value="Unassembled WGS sequence"/>
</dbReference>
<keyword evidence="5" id="KW-1185">Reference proteome</keyword>
<dbReference type="PROSITE" id="PS51371">
    <property type="entry name" value="CBS"/>
    <property type="match status" value="2"/>
</dbReference>
<dbReference type="SMART" id="SM00116">
    <property type="entry name" value="CBS"/>
    <property type="match status" value="2"/>
</dbReference>
<dbReference type="RefSeq" id="WP_198840298.1">
    <property type="nucleotide sequence ID" value="NZ_JAEHFJ010000002.1"/>
</dbReference>
<accession>A0ABS0WNE6</accession>
<organism evidence="4 5">
    <name type="scientific">Aureibaculum flavum</name>
    <dbReference type="NCBI Taxonomy" id="2795986"/>
    <lineage>
        <taxon>Bacteria</taxon>
        <taxon>Pseudomonadati</taxon>
        <taxon>Bacteroidota</taxon>
        <taxon>Flavobacteriia</taxon>
        <taxon>Flavobacteriales</taxon>
        <taxon>Flavobacteriaceae</taxon>
        <taxon>Aureibaculum</taxon>
    </lineage>
</organism>
<keyword evidence="1" id="KW-0677">Repeat</keyword>
<gene>
    <name evidence="4" type="ORF">JBL43_04615</name>
</gene>
<name>A0ABS0WNE6_9FLAO</name>
<feature type="domain" description="CBS" evidence="3">
    <location>
        <begin position="11"/>
        <end position="70"/>
    </location>
</feature>
<evidence type="ECO:0000256" key="1">
    <source>
        <dbReference type="ARBA" id="ARBA00022737"/>
    </source>
</evidence>
<dbReference type="SUPFAM" id="SSF54631">
    <property type="entry name" value="CBS-domain pair"/>
    <property type="match status" value="1"/>
</dbReference>
<feature type="domain" description="CBS" evidence="3">
    <location>
        <begin position="85"/>
        <end position="138"/>
    </location>
</feature>
<dbReference type="PANTHER" id="PTHR48108">
    <property type="entry name" value="CBS DOMAIN-CONTAINING PROTEIN CBSX2, CHLOROPLASTIC"/>
    <property type="match status" value="1"/>
</dbReference>
<dbReference type="InterPro" id="IPR051462">
    <property type="entry name" value="CBS_domain-containing"/>
</dbReference>
<dbReference type="Gene3D" id="3.10.580.10">
    <property type="entry name" value="CBS-domain"/>
    <property type="match status" value="1"/>
</dbReference>
<evidence type="ECO:0000313" key="4">
    <source>
        <dbReference type="EMBL" id="MBJ2173506.1"/>
    </source>
</evidence>
<dbReference type="InterPro" id="IPR000644">
    <property type="entry name" value="CBS_dom"/>
</dbReference>
<dbReference type="InterPro" id="IPR046342">
    <property type="entry name" value="CBS_dom_sf"/>
</dbReference>
<dbReference type="Pfam" id="PF00571">
    <property type="entry name" value="CBS"/>
    <property type="match status" value="2"/>
</dbReference>
<reference evidence="4 5" key="1">
    <citation type="submission" date="2020-12" db="EMBL/GenBank/DDBJ databases">
        <title>Aureibaculum luteum sp. nov. and Aureibaculum flavum sp. nov., novel members of the family Flavobacteriaceae isolated from Antarctic intertidal sediments.</title>
        <authorList>
            <person name="He X."/>
            <person name="Zhang X."/>
        </authorList>
    </citation>
    <scope>NUCLEOTIDE SEQUENCE [LARGE SCALE GENOMIC DNA]</scope>
    <source>
        <strain evidence="4 5">A20</strain>
    </source>
</reference>
<evidence type="ECO:0000313" key="5">
    <source>
        <dbReference type="Proteomes" id="UP000623301"/>
    </source>
</evidence>
<proteinExistence type="predicted"/>
<evidence type="ECO:0000256" key="2">
    <source>
        <dbReference type="PROSITE-ProRule" id="PRU00703"/>
    </source>
</evidence>
<dbReference type="EMBL" id="JAEHFJ010000002">
    <property type="protein sequence ID" value="MBJ2173506.1"/>
    <property type="molecule type" value="Genomic_DNA"/>
</dbReference>
<comment type="caution">
    <text evidence="4">The sequence shown here is derived from an EMBL/GenBank/DDBJ whole genome shotgun (WGS) entry which is preliminary data.</text>
</comment>
<protein>
    <submittedName>
        <fullName evidence="4">CBS domain-containing protein</fullName>
    </submittedName>
</protein>
<keyword evidence="2" id="KW-0129">CBS domain</keyword>